<sequence>MIEEYNGGNRAMEWERIAIEEERMMMTEVEMETTVGERLMMIEGIKEVVNVDESMQRKKKGWGNGKGTLEVALNIGMAVAKVTKGGLGSPVDMAKWYMQARPSWTSSSKDYVEFRTPSAMGREILKEETPSIAGNFLSSSKRIWKKSIKGEIGAMDEERTMKIEKEAMEVIEGERMMMMEGAMRTMLGKRMMMKERAMEGERLMMMEGTMEAMEGKRMVMME</sequence>
<evidence type="ECO:0000313" key="1">
    <source>
        <dbReference type="EMBL" id="KAI8032819.1"/>
    </source>
</evidence>
<dbReference type="Proteomes" id="UP001060215">
    <property type="component" value="Chromosome 1"/>
</dbReference>
<accession>A0ACC0J4H9</accession>
<proteinExistence type="predicted"/>
<dbReference type="EMBL" id="CM045758">
    <property type="protein sequence ID" value="KAI8032819.1"/>
    <property type="molecule type" value="Genomic_DNA"/>
</dbReference>
<evidence type="ECO:0000313" key="2">
    <source>
        <dbReference type="Proteomes" id="UP001060215"/>
    </source>
</evidence>
<protein>
    <submittedName>
        <fullName evidence="1">Protein KAKU4</fullName>
    </submittedName>
</protein>
<comment type="caution">
    <text evidence="1">The sequence shown here is derived from an EMBL/GenBank/DDBJ whole genome shotgun (WGS) entry which is preliminary data.</text>
</comment>
<organism evidence="1 2">
    <name type="scientific">Camellia lanceoleosa</name>
    <dbReference type="NCBI Taxonomy" id="1840588"/>
    <lineage>
        <taxon>Eukaryota</taxon>
        <taxon>Viridiplantae</taxon>
        <taxon>Streptophyta</taxon>
        <taxon>Embryophyta</taxon>
        <taxon>Tracheophyta</taxon>
        <taxon>Spermatophyta</taxon>
        <taxon>Magnoliopsida</taxon>
        <taxon>eudicotyledons</taxon>
        <taxon>Gunneridae</taxon>
        <taxon>Pentapetalae</taxon>
        <taxon>asterids</taxon>
        <taxon>Ericales</taxon>
        <taxon>Theaceae</taxon>
        <taxon>Camellia</taxon>
    </lineage>
</organism>
<name>A0ACC0J4H9_9ERIC</name>
<gene>
    <name evidence="1" type="ORF">LOK49_LG01G01007</name>
</gene>
<reference evidence="1 2" key="1">
    <citation type="journal article" date="2022" name="Plant J.">
        <title>Chromosome-level genome of Camellia lanceoleosa provides a valuable resource for understanding genome evolution and self-incompatibility.</title>
        <authorList>
            <person name="Gong W."/>
            <person name="Xiao S."/>
            <person name="Wang L."/>
            <person name="Liao Z."/>
            <person name="Chang Y."/>
            <person name="Mo W."/>
            <person name="Hu G."/>
            <person name="Li W."/>
            <person name="Zhao G."/>
            <person name="Zhu H."/>
            <person name="Hu X."/>
            <person name="Ji K."/>
            <person name="Xiang X."/>
            <person name="Song Q."/>
            <person name="Yuan D."/>
            <person name="Jin S."/>
            <person name="Zhang L."/>
        </authorList>
    </citation>
    <scope>NUCLEOTIDE SEQUENCE [LARGE SCALE GENOMIC DNA]</scope>
    <source>
        <strain evidence="1">SQ_2022a</strain>
    </source>
</reference>
<keyword evidence="2" id="KW-1185">Reference proteome</keyword>